<keyword evidence="1" id="KW-0812">Transmembrane</keyword>
<dbReference type="KEGG" id="fcz:IMF26_09495"/>
<dbReference type="AlphaFoldDB" id="A0AAT9LC46"/>
<protein>
    <submittedName>
        <fullName evidence="2">ABC transporter permease</fullName>
    </submittedName>
</protein>
<sequence>MTRYMFNMVSGLVTMYIIFLMLFFGVKAVGGSALNLGDTLEGLFTGYVVWMIVIIGYQDLAYGVTNEAQTGTLEQLYLSPVGYRWLAFFTQLFNSLIYLTEITVMVVIMMLTTGKWLHLDLVSVFPLFAAVYAQALGLGFALAGLALVYKRIQAFFQIVTFGVIGFFFIPWDRFPWAKYLPFAMGRYLLEKVMAGGLRLWQLDGSDILVLLISTGMYLGLGILAFSAGESRAKAKGFLGQY</sequence>
<accession>A0AAT9LC46</accession>
<name>A0AAT9LC46_9FIRM</name>
<dbReference type="EMBL" id="CP062796">
    <property type="protein sequence ID" value="QUL98252.1"/>
    <property type="molecule type" value="Genomic_DNA"/>
</dbReference>
<feature type="transmembrane region" description="Helical" evidence="1">
    <location>
        <begin position="85"/>
        <end position="112"/>
    </location>
</feature>
<keyword evidence="1" id="KW-1133">Transmembrane helix</keyword>
<organism evidence="2">
    <name type="scientific">Candidatus Fermentithermobacillus carboniphilus</name>
    <dbReference type="NCBI Taxonomy" id="3085328"/>
    <lineage>
        <taxon>Bacteria</taxon>
        <taxon>Bacillati</taxon>
        <taxon>Bacillota</taxon>
        <taxon>Candidatus Fermentithermobacillia</taxon>
        <taxon>Candidatus Fermentithermobacillales</taxon>
        <taxon>Candidatus Fermentithermobacillaceae</taxon>
        <taxon>Candidatus Fermentithermobacillus</taxon>
    </lineage>
</organism>
<evidence type="ECO:0000313" key="2">
    <source>
        <dbReference type="EMBL" id="QUL98252.1"/>
    </source>
</evidence>
<evidence type="ECO:0000256" key="1">
    <source>
        <dbReference type="SAM" id="Phobius"/>
    </source>
</evidence>
<feature type="transmembrane region" description="Helical" evidence="1">
    <location>
        <begin position="207"/>
        <end position="225"/>
    </location>
</feature>
<reference evidence="2" key="2">
    <citation type="journal article" date="2023" name="Biology">
        <title>Prokaryotic Life Associated with Coal-Fire Gas Vents Revealed by Metagenomics.</title>
        <authorList>
            <person name="Kadnikov V.V."/>
            <person name="Mardanov A.V."/>
            <person name="Beletsky A.V."/>
            <person name="Karnachuk O.V."/>
            <person name="Ravin N.V."/>
        </authorList>
    </citation>
    <scope>NUCLEOTIDE SEQUENCE</scope>
    <source>
        <strain evidence="2">Bu02</strain>
    </source>
</reference>
<feature type="transmembrane region" description="Helical" evidence="1">
    <location>
        <begin position="44"/>
        <end position="64"/>
    </location>
</feature>
<proteinExistence type="predicted"/>
<feature type="transmembrane region" description="Helical" evidence="1">
    <location>
        <begin position="124"/>
        <end position="147"/>
    </location>
</feature>
<gene>
    <name evidence="2" type="ORF">IMF26_09495</name>
</gene>
<reference evidence="2" key="1">
    <citation type="submission" date="2020-10" db="EMBL/GenBank/DDBJ databases">
        <authorList>
            <person name="Kadnikov V."/>
            <person name="Beletsky A.V."/>
            <person name="Mardanov A.V."/>
            <person name="Karnachuk O.V."/>
            <person name="Ravin N.V."/>
        </authorList>
    </citation>
    <scope>NUCLEOTIDE SEQUENCE</scope>
    <source>
        <strain evidence="2">Bu02</strain>
    </source>
</reference>
<keyword evidence="1" id="KW-0472">Membrane</keyword>
<feature type="transmembrane region" description="Helical" evidence="1">
    <location>
        <begin position="154"/>
        <end position="171"/>
    </location>
</feature>